<keyword evidence="5 6" id="KW-0472">Membrane</keyword>
<evidence type="ECO:0000259" key="7">
    <source>
        <dbReference type="Pfam" id="PF00482"/>
    </source>
</evidence>
<sequence length="370" mass="38068">MTVSQLDLYSAAALCGAVAAARQALRRRVATGRCARLLPVGALGTAADPATGAGARPASQSRVRPRAWSELRGRLTSAVATRPRWLVPELLLLPAGSVAWQVLDSPLPAVAAAAAALPLHRWRRRRRVEAEARRRATAVVELCVALSAELRSGATPEQALHTVTSRLAADEESLRRIGREPVARLAAGRYGGDVPAAFELLAELPGGGGAAAIAACWQVSAGSGSGFAGGLDQVAEALRAEQALAEEIEGELAAPRTTIAVLAALPVLGLVLGATLGAHPLDILLHTPAGLFCLAGGTALEVAGLAWTARIVTMARGRTDGPGAVRAERVPERALGGARDRGEIEALCGISRLRRAPGTAGAARGRAVLR</sequence>
<keyword evidence="2" id="KW-1003">Cell membrane</keyword>
<dbReference type="PANTHER" id="PTHR35007:SF4">
    <property type="entry name" value="CONSERVED TRANSMEMBRANE PROTEIN-RELATED"/>
    <property type="match status" value="1"/>
</dbReference>
<dbReference type="Proteomes" id="UP001432014">
    <property type="component" value="Chromosome"/>
</dbReference>
<dbReference type="RefSeq" id="WP_329496056.1">
    <property type="nucleotide sequence ID" value="NZ_CP108460.1"/>
</dbReference>
<dbReference type="EMBL" id="CP108482">
    <property type="protein sequence ID" value="WUS58017.1"/>
    <property type="molecule type" value="Genomic_DNA"/>
</dbReference>
<evidence type="ECO:0000256" key="6">
    <source>
        <dbReference type="SAM" id="Phobius"/>
    </source>
</evidence>
<keyword evidence="3 6" id="KW-0812">Transmembrane</keyword>
<feature type="transmembrane region" description="Helical" evidence="6">
    <location>
        <begin position="259"/>
        <end position="277"/>
    </location>
</feature>
<evidence type="ECO:0000256" key="1">
    <source>
        <dbReference type="ARBA" id="ARBA00004651"/>
    </source>
</evidence>
<keyword evidence="4 6" id="KW-1133">Transmembrane helix</keyword>
<proteinExistence type="predicted"/>
<evidence type="ECO:0000313" key="8">
    <source>
        <dbReference type="EMBL" id="WUS58017.1"/>
    </source>
</evidence>
<keyword evidence="9" id="KW-1185">Reference proteome</keyword>
<evidence type="ECO:0000256" key="5">
    <source>
        <dbReference type="ARBA" id="ARBA00023136"/>
    </source>
</evidence>
<evidence type="ECO:0000256" key="2">
    <source>
        <dbReference type="ARBA" id="ARBA00022475"/>
    </source>
</evidence>
<gene>
    <name evidence="8" type="ORF">OG469_22405</name>
</gene>
<comment type="subcellular location">
    <subcellularLocation>
        <location evidence="1">Cell membrane</location>
        <topology evidence="1">Multi-pass membrane protein</topology>
    </subcellularLocation>
</comment>
<accession>A0ABZ1WB60</accession>
<reference evidence="8 9" key="1">
    <citation type="submission" date="2022-10" db="EMBL/GenBank/DDBJ databases">
        <title>The complete genomes of actinobacterial strains from the NBC collection.</title>
        <authorList>
            <person name="Joergensen T.S."/>
            <person name="Alvarez Arevalo M."/>
            <person name="Sterndorff E.B."/>
            <person name="Faurdal D."/>
            <person name="Vuksanovic O."/>
            <person name="Mourched A.-S."/>
            <person name="Charusanti P."/>
            <person name="Shaw S."/>
            <person name="Blin K."/>
            <person name="Weber T."/>
        </authorList>
    </citation>
    <scope>NUCLEOTIDE SEQUENCE [LARGE SCALE GENOMIC DNA]</scope>
    <source>
        <strain evidence="8 9">NBC_01247</strain>
    </source>
</reference>
<name>A0ABZ1WB60_9ACTN</name>
<dbReference type="InterPro" id="IPR018076">
    <property type="entry name" value="T2SS_GspF_dom"/>
</dbReference>
<evidence type="ECO:0000256" key="3">
    <source>
        <dbReference type="ARBA" id="ARBA00022692"/>
    </source>
</evidence>
<evidence type="ECO:0000313" key="9">
    <source>
        <dbReference type="Proteomes" id="UP001432014"/>
    </source>
</evidence>
<evidence type="ECO:0000256" key="4">
    <source>
        <dbReference type="ARBA" id="ARBA00022989"/>
    </source>
</evidence>
<feature type="transmembrane region" description="Helical" evidence="6">
    <location>
        <begin position="289"/>
        <end position="309"/>
    </location>
</feature>
<feature type="domain" description="Type II secretion system protein GspF" evidence="7">
    <location>
        <begin position="145"/>
        <end position="271"/>
    </location>
</feature>
<protein>
    <submittedName>
        <fullName evidence="8">Type II secretion system F family protein</fullName>
    </submittedName>
</protein>
<organism evidence="8 9">
    <name type="scientific">Kitasatospora herbaricolor</name>
    <dbReference type="NCBI Taxonomy" id="68217"/>
    <lineage>
        <taxon>Bacteria</taxon>
        <taxon>Bacillati</taxon>
        <taxon>Actinomycetota</taxon>
        <taxon>Actinomycetes</taxon>
        <taxon>Kitasatosporales</taxon>
        <taxon>Streptomycetaceae</taxon>
        <taxon>Kitasatospora</taxon>
    </lineage>
</organism>
<dbReference type="Pfam" id="PF00482">
    <property type="entry name" value="T2SSF"/>
    <property type="match status" value="1"/>
</dbReference>
<dbReference type="PANTHER" id="PTHR35007">
    <property type="entry name" value="INTEGRAL MEMBRANE PROTEIN-RELATED"/>
    <property type="match status" value="1"/>
</dbReference>